<feature type="chain" id="PRO_5039046114" description="DNA-binding beta-propeller fold protein YncE" evidence="1">
    <location>
        <begin position="25"/>
        <end position="345"/>
    </location>
</feature>
<accession>A0A1W1W7Z1</accession>
<protein>
    <recommendedName>
        <fullName evidence="4">DNA-binding beta-propeller fold protein YncE</fullName>
    </recommendedName>
</protein>
<evidence type="ECO:0000256" key="1">
    <source>
        <dbReference type="SAM" id="SignalP"/>
    </source>
</evidence>
<name>A0A1W1W7Z1_SULTA</name>
<gene>
    <name evidence="2" type="ORF">SAMN00768000_0469</name>
</gene>
<evidence type="ECO:0000313" key="3">
    <source>
        <dbReference type="Proteomes" id="UP000192660"/>
    </source>
</evidence>
<dbReference type="EMBL" id="FWWY01000001">
    <property type="protein sequence ID" value="SMC02249.1"/>
    <property type="molecule type" value="Genomic_DNA"/>
</dbReference>
<proteinExistence type="predicted"/>
<organism evidence="2 3">
    <name type="scientific">Sulfobacillus thermosulfidooxidans (strain DSM 9293 / VKM B-1269 / AT-1)</name>
    <dbReference type="NCBI Taxonomy" id="929705"/>
    <lineage>
        <taxon>Bacteria</taxon>
        <taxon>Bacillati</taxon>
        <taxon>Bacillota</taxon>
        <taxon>Clostridia</taxon>
        <taxon>Eubacteriales</taxon>
        <taxon>Clostridiales Family XVII. Incertae Sedis</taxon>
        <taxon>Sulfobacillus</taxon>
    </lineage>
</organism>
<evidence type="ECO:0008006" key="4">
    <source>
        <dbReference type="Google" id="ProtNLM"/>
    </source>
</evidence>
<dbReference type="AlphaFoldDB" id="A0A1W1W7Z1"/>
<dbReference type="RefSeq" id="WP_020376342.1">
    <property type="nucleotide sequence ID" value="NZ_FWWY01000001.1"/>
</dbReference>
<keyword evidence="3" id="KW-1185">Reference proteome</keyword>
<dbReference type="Proteomes" id="UP000192660">
    <property type="component" value="Unassembled WGS sequence"/>
</dbReference>
<dbReference type="SUPFAM" id="SSF75011">
    <property type="entry name" value="3-carboxy-cis,cis-mucoante lactonizing enzyme"/>
    <property type="match status" value="1"/>
</dbReference>
<feature type="signal peptide" evidence="1">
    <location>
        <begin position="1"/>
        <end position="24"/>
    </location>
</feature>
<keyword evidence="1" id="KW-0732">Signal</keyword>
<reference evidence="3" key="1">
    <citation type="submission" date="2017-04" db="EMBL/GenBank/DDBJ databases">
        <authorList>
            <person name="Varghese N."/>
            <person name="Submissions S."/>
        </authorList>
    </citation>
    <scope>NUCLEOTIDE SEQUENCE [LARGE SCALE GENOMIC DNA]</scope>
    <source>
        <strain evidence="3">DSM 9293</strain>
    </source>
</reference>
<dbReference type="OrthoDB" id="2988023at2"/>
<dbReference type="Gene3D" id="2.130.10.10">
    <property type="entry name" value="YVTN repeat-like/Quinoprotein amine dehydrogenase"/>
    <property type="match status" value="1"/>
</dbReference>
<dbReference type="STRING" id="28034.BFX07_03230"/>
<dbReference type="InterPro" id="IPR015943">
    <property type="entry name" value="WD40/YVTN_repeat-like_dom_sf"/>
</dbReference>
<sequence>MMIKASMGALILAASMTTGFSFNAHVPLGHGVQVVGAFSGPPSGPGPGTIVDWAVGQSTARIGSFAPSGTLEGNSFYVGYDIPRHEIFIPTEAGTTVVMKPGTLKPIATFSSLPGGRLARVTPNHQTVLELSSTQIAAYSTRAGYSQRFVDPVGGNAIIVSPNGHDAFVGGNMDSTITEIALPSGRIIRHFSVPRSGDLVWAHGQIFSADIKTGVMTVLNPRTGTITRIPTPEVDPSFSYSDIPGANAGFMQLAVSPGQQYVYAAGFSGHILKFSALNDTYLGEVPVRVNLQGLNQLSGLAVLPGGKTAVVTVENLKETAVVELSSGKILRLLPHVASNRWLVIR</sequence>
<evidence type="ECO:0000313" key="2">
    <source>
        <dbReference type="EMBL" id="SMC02249.1"/>
    </source>
</evidence>